<dbReference type="RefSeq" id="WP_110106814.1">
    <property type="nucleotide sequence ID" value="NZ_QHLZ01000008.1"/>
</dbReference>
<dbReference type="EMBL" id="QHLZ01000008">
    <property type="protein sequence ID" value="PXA64786.1"/>
    <property type="molecule type" value="Genomic_DNA"/>
</dbReference>
<reference evidence="1 2" key="1">
    <citation type="submission" date="2018-05" db="EMBL/GenBank/DDBJ databases">
        <title>Genetic diversity of glacier-inhabiting Cryobacterium bacteria in China and description of Cryobacterium mengkeensis sp. nov. and Arthrobacter glacialis sp. nov.</title>
        <authorList>
            <person name="Liu Q."/>
            <person name="Xin Y.-H."/>
        </authorList>
    </citation>
    <scope>NUCLEOTIDE SEQUENCE [LARGE SCALE GENOMIC DNA]</scope>
    <source>
        <strain evidence="1 2">GP3</strain>
    </source>
</reference>
<comment type="caution">
    <text evidence="1">The sequence shown here is derived from an EMBL/GenBank/DDBJ whole genome shotgun (WGS) entry which is preliminary data.</text>
</comment>
<dbReference type="Proteomes" id="UP000246303">
    <property type="component" value="Unassembled WGS sequence"/>
</dbReference>
<keyword evidence="2" id="KW-1185">Reference proteome</keyword>
<proteinExistence type="predicted"/>
<accession>A0A2V3DR86</accession>
<evidence type="ECO:0000313" key="2">
    <source>
        <dbReference type="Proteomes" id="UP000246303"/>
    </source>
</evidence>
<organism evidence="1 2">
    <name type="scientific">Arthrobacter psychrochitiniphilus</name>
    <dbReference type="NCBI Taxonomy" id="291045"/>
    <lineage>
        <taxon>Bacteria</taxon>
        <taxon>Bacillati</taxon>
        <taxon>Actinomycetota</taxon>
        <taxon>Actinomycetes</taxon>
        <taxon>Micrococcales</taxon>
        <taxon>Micrococcaceae</taxon>
        <taxon>Arthrobacter</taxon>
    </lineage>
</organism>
<dbReference type="OrthoDB" id="3853753at2"/>
<sequence>MATLRLTHKAIGVEVRRAPYEVELDGDAAGAVAMNESIEIPIAAGDHTVRIHSGRDSSRPVAFAAVAGDTVAYRCTGKRFLPLFLASFIDPALALVLVPEHE</sequence>
<name>A0A2V3DR86_9MICC</name>
<dbReference type="AlphaFoldDB" id="A0A2V3DR86"/>
<gene>
    <name evidence="1" type="ORF">CVS29_13295</name>
</gene>
<evidence type="ECO:0000313" key="1">
    <source>
        <dbReference type="EMBL" id="PXA64786.1"/>
    </source>
</evidence>
<protein>
    <submittedName>
        <fullName evidence="1">Uncharacterized protein</fullName>
    </submittedName>
</protein>